<evidence type="ECO:0000256" key="1">
    <source>
        <dbReference type="SAM" id="MobiDB-lite"/>
    </source>
</evidence>
<protein>
    <submittedName>
        <fullName evidence="2">Uncharacterized protein</fullName>
    </submittedName>
</protein>
<comment type="caution">
    <text evidence="2">The sequence shown here is derived from an EMBL/GenBank/DDBJ whole genome shotgun (WGS) entry which is preliminary data.</text>
</comment>
<proteinExistence type="predicted"/>
<accession>A0ABP6ZRK7</accession>
<gene>
    <name evidence="2" type="ORF">GCM10022223_36820</name>
</gene>
<organism evidence="2 3">
    <name type="scientific">Kineosporia mesophila</name>
    <dbReference type="NCBI Taxonomy" id="566012"/>
    <lineage>
        <taxon>Bacteria</taxon>
        <taxon>Bacillati</taxon>
        <taxon>Actinomycetota</taxon>
        <taxon>Actinomycetes</taxon>
        <taxon>Kineosporiales</taxon>
        <taxon>Kineosporiaceae</taxon>
        <taxon>Kineosporia</taxon>
    </lineage>
</organism>
<dbReference type="RefSeq" id="WP_231482596.1">
    <property type="nucleotide sequence ID" value="NZ_BAAAZO010000006.1"/>
</dbReference>
<name>A0ABP6ZRK7_9ACTN</name>
<keyword evidence="3" id="KW-1185">Reference proteome</keyword>
<dbReference type="EMBL" id="BAAAZO010000006">
    <property type="protein sequence ID" value="GAA3616947.1"/>
    <property type="molecule type" value="Genomic_DNA"/>
</dbReference>
<sequence length="63" mass="7026">MLWSTRPSEIEPDAATPELPGDEPPAVVSLPANRWLSARVRVGKVVRIQARPWTRRVTAIQPV</sequence>
<reference evidence="3" key="1">
    <citation type="journal article" date="2019" name="Int. J. Syst. Evol. Microbiol.">
        <title>The Global Catalogue of Microorganisms (GCM) 10K type strain sequencing project: providing services to taxonomists for standard genome sequencing and annotation.</title>
        <authorList>
            <consortium name="The Broad Institute Genomics Platform"/>
            <consortium name="The Broad Institute Genome Sequencing Center for Infectious Disease"/>
            <person name="Wu L."/>
            <person name="Ma J."/>
        </authorList>
    </citation>
    <scope>NUCLEOTIDE SEQUENCE [LARGE SCALE GENOMIC DNA]</scope>
    <source>
        <strain evidence="3">JCM 16902</strain>
    </source>
</reference>
<feature type="region of interest" description="Disordered" evidence="1">
    <location>
        <begin position="1"/>
        <end position="26"/>
    </location>
</feature>
<evidence type="ECO:0000313" key="3">
    <source>
        <dbReference type="Proteomes" id="UP001501074"/>
    </source>
</evidence>
<dbReference type="Proteomes" id="UP001501074">
    <property type="component" value="Unassembled WGS sequence"/>
</dbReference>
<evidence type="ECO:0000313" key="2">
    <source>
        <dbReference type="EMBL" id="GAA3616947.1"/>
    </source>
</evidence>